<evidence type="ECO:0000313" key="2">
    <source>
        <dbReference type="Proteomes" id="UP001059672"/>
    </source>
</evidence>
<evidence type="ECO:0008006" key="3">
    <source>
        <dbReference type="Google" id="ProtNLM"/>
    </source>
</evidence>
<name>A0ABY5H438_9PSED</name>
<evidence type="ECO:0000313" key="1">
    <source>
        <dbReference type="EMBL" id="UTW07066.1"/>
    </source>
</evidence>
<dbReference type="Proteomes" id="UP001059672">
    <property type="component" value="Chromosome"/>
</dbReference>
<sequence>MSHKHQSLLYSIFQDPLRSNIHWREVESLLHHLEATIEPILGARFRVTLNGYEFILHHPHKGNECSKQEIKHLRECLSNAGMTPSGYDQKFGRAAGPE</sequence>
<dbReference type="EMBL" id="CP073346">
    <property type="protein sequence ID" value="UTW07066.1"/>
    <property type="molecule type" value="Genomic_DNA"/>
</dbReference>
<keyword evidence="2" id="KW-1185">Reference proteome</keyword>
<reference evidence="1" key="1">
    <citation type="submission" date="2021-04" db="EMBL/GenBank/DDBJ databases">
        <title>Oceanospirillales bacteria with DddD are important DMSP degraders in coastal seawater.</title>
        <authorList>
            <person name="Liu J."/>
        </authorList>
    </citation>
    <scope>NUCLEOTIDE SEQUENCE</scope>
    <source>
        <strain evidence="1">D13-4</strain>
    </source>
</reference>
<gene>
    <name evidence="1" type="ORF">KDW96_18155</name>
</gene>
<organism evidence="1 2">
    <name type="scientific">Pseudomonas benzenivorans</name>
    <dbReference type="NCBI Taxonomy" id="556533"/>
    <lineage>
        <taxon>Bacteria</taxon>
        <taxon>Pseudomonadati</taxon>
        <taxon>Pseudomonadota</taxon>
        <taxon>Gammaproteobacteria</taxon>
        <taxon>Pseudomonadales</taxon>
        <taxon>Pseudomonadaceae</taxon>
        <taxon>Pseudomonas</taxon>
    </lineage>
</organism>
<dbReference type="RefSeq" id="WP_255837630.1">
    <property type="nucleotide sequence ID" value="NZ_CP073346.1"/>
</dbReference>
<proteinExistence type="predicted"/>
<protein>
    <recommendedName>
        <fullName evidence="3">HicA toxin of toxin-antitoxin</fullName>
    </recommendedName>
</protein>
<accession>A0ABY5H438</accession>